<feature type="transmembrane region" description="Helical" evidence="6">
    <location>
        <begin position="32"/>
        <end position="49"/>
    </location>
</feature>
<sequence>MTMNEKMVYASPLAGFEQDIMYSTHAGFGRRFIAYLIDGLVIWCIKQIVVDPLMTLLHVSSDYWLVPIFNAGNVASALVYFLYFLLMTWFFRATIGKMILGLKVISYRQTPLTFTQVVVREVFGRYISNFFVNLLYLVVLFNPSRQGIHDMLSDTIVVKEEQERLRDRLTQAQPAEN</sequence>
<evidence type="ECO:0000256" key="6">
    <source>
        <dbReference type="SAM" id="Phobius"/>
    </source>
</evidence>
<accession>A0A9Q9BUB6</accession>
<dbReference type="Proteomes" id="UP001057381">
    <property type="component" value="Chromosome"/>
</dbReference>
<proteinExistence type="predicted"/>
<dbReference type="KEGG" id="mequ:KFV11_07830"/>
<evidence type="ECO:0000313" key="8">
    <source>
        <dbReference type="EMBL" id="UTH13172.1"/>
    </source>
</evidence>
<dbReference type="InterPro" id="IPR051791">
    <property type="entry name" value="Pra-immunoreactive"/>
</dbReference>
<dbReference type="EMBL" id="CP073809">
    <property type="protein sequence ID" value="UTH13172.1"/>
    <property type="molecule type" value="Genomic_DNA"/>
</dbReference>
<dbReference type="InterPro" id="IPR010432">
    <property type="entry name" value="RDD"/>
</dbReference>
<dbReference type="PANTHER" id="PTHR36115">
    <property type="entry name" value="PROLINE-RICH ANTIGEN HOMOLOG-RELATED"/>
    <property type="match status" value="1"/>
</dbReference>
<dbReference type="AlphaFoldDB" id="A0A9Q9BUB6"/>
<keyword evidence="2" id="KW-1003">Cell membrane</keyword>
<evidence type="ECO:0000256" key="5">
    <source>
        <dbReference type="ARBA" id="ARBA00023136"/>
    </source>
</evidence>
<dbReference type="Pfam" id="PF06271">
    <property type="entry name" value="RDD"/>
    <property type="match status" value="1"/>
</dbReference>
<evidence type="ECO:0000256" key="3">
    <source>
        <dbReference type="ARBA" id="ARBA00022692"/>
    </source>
</evidence>
<evidence type="ECO:0000313" key="9">
    <source>
        <dbReference type="Proteomes" id="UP001057381"/>
    </source>
</evidence>
<gene>
    <name evidence="8" type="ORF">KFV11_07830</name>
</gene>
<dbReference type="PANTHER" id="PTHR36115:SF9">
    <property type="entry name" value="LMO1584 PROTEIN"/>
    <property type="match status" value="1"/>
</dbReference>
<evidence type="ECO:0000256" key="1">
    <source>
        <dbReference type="ARBA" id="ARBA00004651"/>
    </source>
</evidence>
<dbReference type="GO" id="GO:0005886">
    <property type="term" value="C:plasma membrane"/>
    <property type="evidence" value="ECO:0007669"/>
    <property type="project" value="UniProtKB-SubCell"/>
</dbReference>
<keyword evidence="4 6" id="KW-1133">Transmembrane helix</keyword>
<keyword evidence="3 6" id="KW-0812">Transmembrane</keyword>
<protein>
    <submittedName>
        <fullName evidence="8">RDD family protein</fullName>
    </submittedName>
</protein>
<name>A0A9Q9BUB6_9STAP</name>
<evidence type="ECO:0000256" key="4">
    <source>
        <dbReference type="ARBA" id="ARBA00022989"/>
    </source>
</evidence>
<feature type="domain" description="RDD" evidence="7">
    <location>
        <begin position="26"/>
        <end position="153"/>
    </location>
</feature>
<organism evidence="8 9">
    <name type="scientific">Macrococcus equipercicus</name>
    <dbReference type="NCBI Taxonomy" id="69967"/>
    <lineage>
        <taxon>Bacteria</taxon>
        <taxon>Bacillati</taxon>
        <taxon>Bacillota</taxon>
        <taxon>Bacilli</taxon>
        <taxon>Bacillales</taxon>
        <taxon>Staphylococcaceae</taxon>
        <taxon>Macrococcus</taxon>
    </lineage>
</organism>
<evidence type="ECO:0000259" key="7">
    <source>
        <dbReference type="Pfam" id="PF06271"/>
    </source>
</evidence>
<keyword evidence="5 6" id="KW-0472">Membrane</keyword>
<feature type="transmembrane region" description="Helical" evidence="6">
    <location>
        <begin position="69"/>
        <end position="91"/>
    </location>
</feature>
<comment type="subcellular location">
    <subcellularLocation>
        <location evidence="1">Cell membrane</location>
        <topology evidence="1">Multi-pass membrane protein</topology>
    </subcellularLocation>
</comment>
<reference evidence="8" key="1">
    <citation type="submission" date="2021-04" db="EMBL/GenBank/DDBJ databases">
        <title>Complete Genome Sequences of Macrococcus spp. from dog and cattle.</title>
        <authorList>
            <person name="Schwendener S."/>
            <person name="Perreten V."/>
        </authorList>
    </citation>
    <scope>NUCLEOTIDE SEQUENCE</scope>
    <source>
        <strain evidence="8">Epi0143-OL</strain>
    </source>
</reference>
<dbReference type="RefSeq" id="WP_254249637.1">
    <property type="nucleotide sequence ID" value="NZ_CP073809.1"/>
</dbReference>
<evidence type="ECO:0000256" key="2">
    <source>
        <dbReference type="ARBA" id="ARBA00022475"/>
    </source>
</evidence>